<organism evidence="1 2">
    <name type="scientific">Gossypium harknessii</name>
    <dbReference type="NCBI Taxonomy" id="34285"/>
    <lineage>
        <taxon>Eukaryota</taxon>
        <taxon>Viridiplantae</taxon>
        <taxon>Streptophyta</taxon>
        <taxon>Embryophyta</taxon>
        <taxon>Tracheophyta</taxon>
        <taxon>Spermatophyta</taxon>
        <taxon>Magnoliopsida</taxon>
        <taxon>eudicotyledons</taxon>
        <taxon>Gunneridae</taxon>
        <taxon>Pentapetalae</taxon>
        <taxon>rosids</taxon>
        <taxon>malvids</taxon>
        <taxon>Malvales</taxon>
        <taxon>Malvaceae</taxon>
        <taxon>Malvoideae</taxon>
        <taxon>Gossypium</taxon>
    </lineage>
</organism>
<proteinExistence type="predicted"/>
<protein>
    <submittedName>
        <fullName evidence="1">Uncharacterized protein</fullName>
    </submittedName>
</protein>
<reference evidence="1 2" key="1">
    <citation type="journal article" date="2019" name="Genome Biol. Evol.">
        <title>Insights into the evolution of the New World diploid cottons (Gossypium, subgenus Houzingenia) based on genome sequencing.</title>
        <authorList>
            <person name="Grover C.E."/>
            <person name="Arick M.A. 2nd"/>
            <person name="Thrash A."/>
            <person name="Conover J.L."/>
            <person name="Sanders W.S."/>
            <person name="Peterson D.G."/>
            <person name="Frelichowski J.E."/>
            <person name="Scheffler J.A."/>
            <person name="Scheffler B.E."/>
            <person name="Wendel J.F."/>
        </authorList>
    </citation>
    <scope>NUCLEOTIDE SEQUENCE [LARGE SCALE GENOMIC DNA]</scope>
    <source>
        <strain evidence="1">0</strain>
        <tissue evidence="1">Leaf</tissue>
    </source>
</reference>
<dbReference type="Proteomes" id="UP000593560">
    <property type="component" value="Unassembled WGS sequence"/>
</dbReference>
<dbReference type="EMBL" id="JABFAD010000005">
    <property type="protein sequence ID" value="MBA0798049.1"/>
    <property type="molecule type" value="Genomic_DNA"/>
</dbReference>
<evidence type="ECO:0000313" key="2">
    <source>
        <dbReference type="Proteomes" id="UP000593560"/>
    </source>
</evidence>
<keyword evidence="2" id="KW-1185">Reference proteome</keyword>
<sequence>MTLLSDESLYMFEDFPLEIKEILKDDSSFDNFSMIYSM</sequence>
<name>A0A7J9GKF1_9ROSI</name>
<gene>
    <name evidence="1" type="ORF">Gohar_008686</name>
</gene>
<dbReference type="AlphaFoldDB" id="A0A7J9GKF1"/>
<accession>A0A7J9GKF1</accession>
<comment type="caution">
    <text evidence="1">The sequence shown here is derived from an EMBL/GenBank/DDBJ whole genome shotgun (WGS) entry which is preliminary data.</text>
</comment>
<evidence type="ECO:0000313" key="1">
    <source>
        <dbReference type="EMBL" id="MBA0798049.1"/>
    </source>
</evidence>
<dbReference type="OrthoDB" id="10305997at2759"/>